<evidence type="ECO:0000313" key="5">
    <source>
        <dbReference type="Proteomes" id="UP000272400"/>
    </source>
</evidence>
<comment type="caution">
    <text evidence="4">The sequence shown here is derived from an EMBL/GenBank/DDBJ whole genome shotgun (WGS) entry which is preliminary data.</text>
</comment>
<dbReference type="InterPro" id="IPR057326">
    <property type="entry name" value="KR_dom"/>
</dbReference>
<dbReference type="Pfam" id="PF00106">
    <property type="entry name" value="adh_short"/>
    <property type="match status" value="1"/>
</dbReference>
<protein>
    <submittedName>
        <fullName evidence="4">NAD(P)-dependent dehydrogenase (Short-subunit alcohol dehydrogenase family)</fullName>
    </submittedName>
</protein>
<name>A0A3N1CZ54_9ACTN</name>
<dbReference type="InterPro" id="IPR002347">
    <property type="entry name" value="SDR_fam"/>
</dbReference>
<evidence type="ECO:0000256" key="2">
    <source>
        <dbReference type="ARBA" id="ARBA00023002"/>
    </source>
</evidence>
<comment type="similarity">
    <text evidence="1">Belongs to the short-chain dehydrogenases/reductases (SDR) family.</text>
</comment>
<feature type="domain" description="Ketoreductase" evidence="3">
    <location>
        <begin position="6"/>
        <end position="194"/>
    </location>
</feature>
<accession>A0A3N1CZ54</accession>
<dbReference type="OrthoDB" id="9795647at2"/>
<sequence>MNLEGASALVVGGAGGFGEATVRRLVQAGAVVVVADMAEDKGKALEADLGGDKVRFLATDVTSEESVAAAVAAAQSLGTLRVSVIVHGGPAAGRRMVNRNGEFYPLETFRKTTDIFLGGTYNVLAQSAAAMTKNEPLESGQRGVVIMTASIAGFESQVGQTDYAAAKGGVISLTLAAARDLAPTGVRVMSIAPGTFFTPAFRMAEEDAQAKWGPGVPNPKRMGHVDEYARLALHIVDNDYLNGEVIRVDGAVRFNV</sequence>
<dbReference type="AlphaFoldDB" id="A0A3N1CZ54"/>
<keyword evidence="2" id="KW-0560">Oxidoreductase</keyword>
<reference evidence="4 5" key="1">
    <citation type="submission" date="2018-11" db="EMBL/GenBank/DDBJ databases">
        <title>Sequencing the genomes of 1000 actinobacteria strains.</title>
        <authorList>
            <person name="Klenk H.-P."/>
        </authorList>
    </citation>
    <scope>NUCLEOTIDE SEQUENCE [LARGE SCALE GENOMIC DNA]</scope>
    <source>
        <strain evidence="4 5">DSM 44254</strain>
    </source>
</reference>
<proteinExistence type="inferred from homology"/>
<dbReference type="GO" id="GO:0016491">
    <property type="term" value="F:oxidoreductase activity"/>
    <property type="evidence" value="ECO:0007669"/>
    <property type="project" value="UniProtKB-KW"/>
</dbReference>
<organism evidence="4 5">
    <name type="scientific">Actinocorallia herbida</name>
    <dbReference type="NCBI Taxonomy" id="58109"/>
    <lineage>
        <taxon>Bacteria</taxon>
        <taxon>Bacillati</taxon>
        <taxon>Actinomycetota</taxon>
        <taxon>Actinomycetes</taxon>
        <taxon>Streptosporangiales</taxon>
        <taxon>Thermomonosporaceae</taxon>
        <taxon>Actinocorallia</taxon>
    </lineage>
</organism>
<evidence type="ECO:0000256" key="1">
    <source>
        <dbReference type="ARBA" id="ARBA00006484"/>
    </source>
</evidence>
<gene>
    <name evidence="4" type="ORF">EDD29_4143</name>
</gene>
<dbReference type="RefSeq" id="WP_123665957.1">
    <property type="nucleotide sequence ID" value="NZ_RJKE01000001.1"/>
</dbReference>
<dbReference type="InterPro" id="IPR036291">
    <property type="entry name" value="NAD(P)-bd_dom_sf"/>
</dbReference>
<dbReference type="PRINTS" id="PR00081">
    <property type="entry name" value="GDHRDH"/>
</dbReference>
<dbReference type="PROSITE" id="PS00061">
    <property type="entry name" value="ADH_SHORT"/>
    <property type="match status" value="1"/>
</dbReference>
<keyword evidence="5" id="KW-1185">Reference proteome</keyword>
<dbReference type="SUPFAM" id="SSF51735">
    <property type="entry name" value="NAD(P)-binding Rossmann-fold domains"/>
    <property type="match status" value="1"/>
</dbReference>
<dbReference type="Gene3D" id="3.40.50.720">
    <property type="entry name" value="NAD(P)-binding Rossmann-like Domain"/>
    <property type="match status" value="1"/>
</dbReference>
<dbReference type="InterPro" id="IPR020904">
    <property type="entry name" value="Sc_DH/Rdtase_CS"/>
</dbReference>
<dbReference type="Proteomes" id="UP000272400">
    <property type="component" value="Unassembled WGS sequence"/>
</dbReference>
<dbReference type="PANTHER" id="PTHR43658:SF8">
    <property type="entry name" value="17-BETA-HYDROXYSTEROID DEHYDROGENASE 14-RELATED"/>
    <property type="match status" value="1"/>
</dbReference>
<dbReference type="SMART" id="SM00822">
    <property type="entry name" value="PKS_KR"/>
    <property type="match status" value="1"/>
</dbReference>
<dbReference type="PANTHER" id="PTHR43658">
    <property type="entry name" value="SHORT-CHAIN DEHYDROGENASE/REDUCTASE"/>
    <property type="match status" value="1"/>
</dbReference>
<evidence type="ECO:0000313" key="4">
    <source>
        <dbReference type="EMBL" id="ROO86570.1"/>
    </source>
</evidence>
<dbReference type="EMBL" id="RJKE01000001">
    <property type="protein sequence ID" value="ROO86570.1"/>
    <property type="molecule type" value="Genomic_DNA"/>
</dbReference>
<evidence type="ECO:0000259" key="3">
    <source>
        <dbReference type="SMART" id="SM00822"/>
    </source>
</evidence>